<gene>
    <name evidence="2" type="ORF">BBO_02169</name>
</gene>
<feature type="region of interest" description="Disordered" evidence="1">
    <location>
        <begin position="60"/>
        <end position="99"/>
    </location>
</feature>
<comment type="caution">
    <text evidence="2">The sequence shown here is derived from an EMBL/GenBank/DDBJ whole genome shotgun (WGS) entry which is preliminary data.</text>
</comment>
<keyword evidence="3" id="KW-1185">Reference proteome</keyword>
<feature type="compositionally biased region" description="Polar residues" evidence="1">
    <location>
        <begin position="86"/>
        <end position="99"/>
    </location>
</feature>
<accession>A0A167IIB8</accession>
<dbReference type="Proteomes" id="UP000076863">
    <property type="component" value="Unassembled WGS sequence"/>
</dbReference>
<dbReference type="EMBL" id="AZHA01000004">
    <property type="protein sequence ID" value="OAA49124.1"/>
    <property type="molecule type" value="Genomic_DNA"/>
</dbReference>
<dbReference type="AlphaFoldDB" id="A0A167IIB8"/>
<evidence type="ECO:0000313" key="2">
    <source>
        <dbReference type="EMBL" id="OAA49124.1"/>
    </source>
</evidence>
<evidence type="ECO:0000313" key="3">
    <source>
        <dbReference type="Proteomes" id="UP000076863"/>
    </source>
</evidence>
<proteinExistence type="predicted"/>
<protein>
    <submittedName>
        <fullName evidence="2">Uncharacterized protein</fullName>
    </submittedName>
</protein>
<reference evidence="2 3" key="1">
    <citation type="journal article" date="2016" name="Genome Biol. Evol.">
        <title>Divergent and convergent evolution of fungal pathogenicity.</title>
        <authorList>
            <person name="Shang Y."/>
            <person name="Xiao G."/>
            <person name="Zheng P."/>
            <person name="Cen K."/>
            <person name="Zhan S."/>
            <person name="Wang C."/>
        </authorList>
    </citation>
    <scope>NUCLEOTIDE SEQUENCE [LARGE SCALE GENOMIC DNA]</scope>
    <source>
        <strain evidence="2 3">RCEF 3172</strain>
    </source>
</reference>
<name>A0A167IIB8_9HYPO</name>
<sequence length="99" mass="10792">MCRMIVFAGTCTRCKEAHTWEDLSQALSCLEAKNNGGIGDCANGVNIEQHKFDQECDRCSQEDEGLGGVGLYESPPKFEAKRGATQDATTSSSSKRQRT</sequence>
<organism evidence="2 3">
    <name type="scientific">Beauveria brongniartii RCEF 3172</name>
    <dbReference type="NCBI Taxonomy" id="1081107"/>
    <lineage>
        <taxon>Eukaryota</taxon>
        <taxon>Fungi</taxon>
        <taxon>Dikarya</taxon>
        <taxon>Ascomycota</taxon>
        <taxon>Pezizomycotina</taxon>
        <taxon>Sordariomycetes</taxon>
        <taxon>Hypocreomycetidae</taxon>
        <taxon>Hypocreales</taxon>
        <taxon>Cordycipitaceae</taxon>
        <taxon>Beauveria</taxon>
        <taxon>Beauveria brongniartii</taxon>
    </lineage>
</organism>
<evidence type="ECO:0000256" key="1">
    <source>
        <dbReference type="SAM" id="MobiDB-lite"/>
    </source>
</evidence>
<dbReference type="OrthoDB" id="4739627at2759"/>